<organism evidence="1 2">
    <name type="scientific">Spiroplasma clarkii</name>
    <dbReference type="NCBI Taxonomy" id="2139"/>
    <lineage>
        <taxon>Bacteria</taxon>
        <taxon>Bacillati</taxon>
        <taxon>Mycoplasmatota</taxon>
        <taxon>Mollicutes</taxon>
        <taxon>Entomoplasmatales</taxon>
        <taxon>Spiroplasmataceae</taxon>
        <taxon>Spiroplasma</taxon>
    </lineage>
</organism>
<dbReference type="Proteomes" id="UP000231179">
    <property type="component" value="Chromosome"/>
</dbReference>
<dbReference type="KEGG" id="scla:SCLARK_00754"/>
<reference evidence="1 2" key="1">
    <citation type="submission" date="2017-11" db="EMBL/GenBank/DDBJ databases">
        <title>Complete genome sequence of Spiroplasma clarkii CN-5 (DSM 19994).</title>
        <authorList>
            <person name="Tsai Y.-M."/>
            <person name="Chang A."/>
            <person name="Lo W.-S."/>
            <person name="Kuo C.-H."/>
        </authorList>
    </citation>
    <scope>NUCLEOTIDE SEQUENCE [LARGE SCALE GENOMIC DNA]</scope>
    <source>
        <strain evidence="1 2">CN-5</strain>
    </source>
</reference>
<name>A0A1Y0L067_9MOLU</name>
<evidence type="ECO:0000313" key="2">
    <source>
        <dbReference type="Proteomes" id="UP000231179"/>
    </source>
</evidence>
<proteinExistence type="predicted"/>
<sequence length="149" mass="18030">MQQILLDFNNKYTKTINKTKIHNIEFYWEFCGFSEIINTNNFFTFIETRLKMKLNKTQEDHLVSKIDCLRSLLNHELISSPVSNKNLILNYLLKCYTSIRDFINETLFAYVLYSYLHEDIEYQHQVYDIDDFYQLCQSLLTRKIKKIET</sequence>
<accession>A0A1Y0L067</accession>
<gene>
    <name evidence="1" type="ORF">SCLAR_v1c04910</name>
</gene>
<keyword evidence="2" id="KW-1185">Reference proteome</keyword>
<dbReference type="RefSeq" id="WP_100254371.1">
    <property type="nucleotide sequence ID" value="NZ_CP015819.1"/>
</dbReference>
<dbReference type="OrthoDB" id="389767at2"/>
<dbReference type="EMBL" id="CP024870">
    <property type="protein sequence ID" value="ATX70810.1"/>
    <property type="molecule type" value="Genomic_DNA"/>
</dbReference>
<evidence type="ECO:0000313" key="1">
    <source>
        <dbReference type="EMBL" id="ATX70810.1"/>
    </source>
</evidence>
<dbReference type="AlphaFoldDB" id="A0A1Y0L067"/>
<protein>
    <submittedName>
        <fullName evidence="1">Uncharacterized protein</fullName>
    </submittedName>
</protein>